<keyword evidence="4" id="KW-0472">Membrane</keyword>
<dbReference type="GO" id="GO:0071949">
    <property type="term" value="F:FAD binding"/>
    <property type="evidence" value="ECO:0007669"/>
    <property type="project" value="InterPro"/>
</dbReference>
<keyword evidence="7" id="KW-1185">Reference proteome</keyword>
<keyword evidence="4" id="KW-1133">Transmembrane helix</keyword>
<dbReference type="Pfam" id="PF13450">
    <property type="entry name" value="NAD_binding_8"/>
    <property type="match status" value="1"/>
</dbReference>
<keyword evidence="4" id="KW-0812">Transmembrane</keyword>
<sequence length="433" mass="47532">MNPTQPVIAVVGGGISGVILTIALTRRGLNVQLYEQAAKFGEIGAGVAFGPNAVRAMGVCSPDVTRAFETVVTRNQSPEKQQVWFDFCDGFSDYPVGEEKVLFTLANEMGVMSVHRANFLDAMVKLVPDGITQFNKRLESIEEPDSLNDKVKIKFQDGTEALADAVIGCDGIKSRTRAWMLGQNHPGAKPVYTHKYAYRGLIPMEKAIEALGEQNAKNAKMHLGRDGHFLTFPVQGGKTMNVVAFRTKSDPWPDQSRMTKPSTKEAAFADFKDFGPTVQKIIELLEPNLDIWGIFDTGDHPMAAYNKGRVCVVGDAAHATSPHHGAGAGICIEDSAVLAELLASPEIRAAGMRGFEAAFQIFSDCRKERTQWLVQSSRRSGDLYEWRAKGVEDDFEKIGAECKERCEKIWDGQIEDMCHDALSCVATALQRVN</sequence>
<keyword evidence="3" id="KW-0560">Oxidoreductase</keyword>
<dbReference type="Proteomes" id="UP001303373">
    <property type="component" value="Chromosome 7"/>
</dbReference>
<protein>
    <recommendedName>
        <fullName evidence="5">FAD-binding domain-containing protein</fullName>
    </recommendedName>
</protein>
<evidence type="ECO:0000256" key="3">
    <source>
        <dbReference type="ARBA" id="ARBA00023002"/>
    </source>
</evidence>
<keyword evidence="1" id="KW-0285">Flavoprotein</keyword>
<name>A0AAQ3M8M9_9PEZI</name>
<organism evidence="6 7">
    <name type="scientific">Acrodontium crateriforme</name>
    <dbReference type="NCBI Taxonomy" id="150365"/>
    <lineage>
        <taxon>Eukaryota</taxon>
        <taxon>Fungi</taxon>
        <taxon>Dikarya</taxon>
        <taxon>Ascomycota</taxon>
        <taxon>Pezizomycotina</taxon>
        <taxon>Dothideomycetes</taxon>
        <taxon>Dothideomycetidae</taxon>
        <taxon>Mycosphaerellales</taxon>
        <taxon>Teratosphaeriaceae</taxon>
        <taxon>Acrodontium</taxon>
    </lineage>
</organism>
<dbReference type="PANTHER" id="PTHR46720">
    <property type="entry name" value="HYDROXYLASE, PUTATIVE (AFU_ORTHOLOGUE AFUA_3G01460)-RELATED"/>
    <property type="match status" value="1"/>
</dbReference>
<dbReference type="GO" id="GO:0044550">
    <property type="term" value="P:secondary metabolite biosynthetic process"/>
    <property type="evidence" value="ECO:0007669"/>
    <property type="project" value="UniProtKB-ARBA"/>
</dbReference>
<dbReference type="PRINTS" id="PR00420">
    <property type="entry name" value="RNGMNOXGNASE"/>
</dbReference>
<dbReference type="EMBL" id="CP138586">
    <property type="protein sequence ID" value="WPH02183.1"/>
    <property type="molecule type" value="Genomic_DNA"/>
</dbReference>
<dbReference type="Pfam" id="PF01494">
    <property type="entry name" value="FAD_binding_3"/>
    <property type="match status" value="1"/>
</dbReference>
<dbReference type="PANTHER" id="PTHR46720:SF3">
    <property type="entry name" value="FAD-BINDING DOMAIN-CONTAINING PROTEIN-RELATED"/>
    <property type="match status" value="1"/>
</dbReference>
<dbReference type="InterPro" id="IPR036188">
    <property type="entry name" value="FAD/NAD-bd_sf"/>
</dbReference>
<dbReference type="AlphaFoldDB" id="A0AAQ3M8M9"/>
<evidence type="ECO:0000256" key="1">
    <source>
        <dbReference type="ARBA" id="ARBA00022630"/>
    </source>
</evidence>
<proteinExistence type="predicted"/>
<dbReference type="SUPFAM" id="SSF51905">
    <property type="entry name" value="FAD/NAD(P)-binding domain"/>
    <property type="match status" value="1"/>
</dbReference>
<dbReference type="GO" id="GO:0016491">
    <property type="term" value="F:oxidoreductase activity"/>
    <property type="evidence" value="ECO:0007669"/>
    <property type="project" value="UniProtKB-KW"/>
</dbReference>
<dbReference type="Gene3D" id="3.50.50.60">
    <property type="entry name" value="FAD/NAD(P)-binding domain"/>
    <property type="match status" value="1"/>
</dbReference>
<dbReference type="InterPro" id="IPR002938">
    <property type="entry name" value="FAD-bd"/>
</dbReference>
<dbReference type="InterPro" id="IPR051104">
    <property type="entry name" value="FAD_monoxygenase"/>
</dbReference>
<feature type="transmembrane region" description="Helical" evidence="4">
    <location>
        <begin position="6"/>
        <end position="24"/>
    </location>
</feature>
<evidence type="ECO:0000256" key="4">
    <source>
        <dbReference type="SAM" id="Phobius"/>
    </source>
</evidence>
<dbReference type="FunFam" id="3.50.50.60:FF:000153">
    <property type="entry name" value="Salicylate hydroxylase, putative"/>
    <property type="match status" value="1"/>
</dbReference>
<gene>
    <name evidence="6" type="ORF">R9X50_00503800</name>
</gene>
<accession>A0AAQ3M8M9</accession>
<reference evidence="6 7" key="1">
    <citation type="submission" date="2023-11" db="EMBL/GenBank/DDBJ databases">
        <title>An acidophilic fungus is an integral part of prey digestion in a carnivorous sundew plant.</title>
        <authorList>
            <person name="Tsai I.J."/>
        </authorList>
    </citation>
    <scope>NUCLEOTIDE SEQUENCE [LARGE SCALE GENOMIC DNA]</scope>
    <source>
        <strain evidence="6">169a</strain>
    </source>
</reference>
<feature type="domain" description="FAD-binding" evidence="5">
    <location>
        <begin position="133"/>
        <end position="345"/>
    </location>
</feature>
<keyword evidence="2" id="KW-0274">FAD</keyword>
<evidence type="ECO:0000259" key="5">
    <source>
        <dbReference type="Pfam" id="PF01494"/>
    </source>
</evidence>
<evidence type="ECO:0000313" key="7">
    <source>
        <dbReference type="Proteomes" id="UP001303373"/>
    </source>
</evidence>
<evidence type="ECO:0000313" key="6">
    <source>
        <dbReference type="EMBL" id="WPH02183.1"/>
    </source>
</evidence>
<dbReference type="SUPFAM" id="SSF54373">
    <property type="entry name" value="FAD-linked reductases, C-terminal domain"/>
    <property type="match status" value="1"/>
</dbReference>
<evidence type="ECO:0000256" key="2">
    <source>
        <dbReference type="ARBA" id="ARBA00022827"/>
    </source>
</evidence>